<keyword evidence="1 3" id="KW-0805">Transcription regulation</keyword>
<evidence type="ECO:0000313" key="5">
    <source>
        <dbReference type="Proteomes" id="UP000179360"/>
    </source>
</evidence>
<dbReference type="AlphaFoldDB" id="A0A1F6TF58"/>
<keyword evidence="2 3" id="KW-0804">Transcription</keyword>
<evidence type="ECO:0000256" key="2">
    <source>
        <dbReference type="ARBA" id="ARBA00023163"/>
    </source>
</evidence>
<comment type="caution">
    <text evidence="4">The sequence shown here is derived from an EMBL/GenBank/DDBJ whole genome shotgun (WGS) entry which is preliminary data.</text>
</comment>
<evidence type="ECO:0000313" key="4">
    <source>
        <dbReference type="EMBL" id="OGI43750.1"/>
    </source>
</evidence>
<dbReference type="Proteomes" id="UP000179360">
    <property type="component" value="Unassembled WGS sequence"/>
</dbReference>
<accession>A0A1F6TF58</accession>
<name>A0A1F6TF58_9PROT</name>
<dbReference type="STRING" id="1817764.A2637_03725"/>
<evidence type="ECO:0000256" key="3">
    <source>
        <dbReference type="RuleBase" id="RU004409"/>
    </source>
</evidence>
<reference evidence="4 5" key="1">
    <citation type="journal article" date="2016" name="Nat. Commun.">
        <title>Thousands of microbial genomes shed light on interconnected biogeochemical processes in an aquifer system.</title>
        <authorList>
            <person name="Anantharaman K."/>
            <person name="Brown C.T."/>
            <person name="Hug L.A."/>
            <person name="Sharon I."/>
            <person name="Castelle C.J."/>
            <person name="Probst A.J."/>
            <person name="Thomas B.C."/>
            <person name="Singh A."/>
            <person name="Wilkins M.J."/>
            <person name="Karaoz U."/>
            <person name="Brodie E.L."/>
            <person name="Williams K.H."/>
            <person name="Hubbard S.S."/>
            <person name="Banfield J.F."/>
        </authorList>
    </citation>
    <scope>NUCLEOTIDE SEQUENCE [LARGE SCALE GENOMIC DNA]</scope>
</reference>
<sequence>MSTHHKTTETKKHAKERRAGSRELIDKLVEERTEMLVLFCKLAGLAPFDDKKHHKPVRELLQDFCQVLVDYIAAGHFSLYDRIVNGTERRREISELAEQLYPRIARSTQAALDFNDRYDCGDHCQIADNFHDELSRMGEEIASRIEIEDKLIAAVMR</sequence>
<dbReference type="EMBL" id="MFSY01000133">
    <property type="protein sequence ID" value="OGI43750.1"/>
    <property type="molecule type" value="Genomic_DNA"/>
</dbReference>
<protein>
    <recommendedName>
        <fullName evidence="6">Regulator of sigma D</fullName>
    </recommendedName>
</protein>
<evidence type="ECO:0008006" key="6">
    <source>
        <dbReference type="Google" id="ProtNLM"/>
    </source>
</evidence>
<proteinExistence type="inferred from homology"/>
<dbReference type="NCBIfam" id="NF008723">
    <property type="entry name" value="PRK11718.1"/>
    <property type="match status" value="1"/>
</dbReference>
<dbReference type="Gene3D" id="1.20.120.1370">
    <property type="entry name" value="Regulator of RNA polymerase sigma(70) subunit, domain 4"/>
    <property type="match status" value="1"/>
</dbReference>
<evidence type="ECO:0000256" key="1">
    <source>
        <dbReference type="ARBA" id="ARBA00023015"/>
    </source>
</evidence>
<gene>
    <name evidence="4" type="ORF">A2637_03725</name>
</gene>
<dbReference type="Pfam" id="PF04353">
    <property type="entry name" value="Rsd_AlgQ"/>
    <property type="match status" value="1"/>
</dbReference>
<dbReference type="InterPro" id="IPR038309">
    <property type="entry name" value="Rsd/AlgQ_sf"/>
</dbReference>
<dbReference type="PIRSF" id="PIRSF016548">
    <property type="entry name" value="Rsd_AlgQ"/>
    <property type="match status" value="1"/>
</dbReference>
<dbReference type="InterPro" id="IPR007448">
    <property type="entry name" value="Sigma70_reg_Rsd_AlgQ"/>
</dbReference>
<organism evidence="4 5">
    <name type="scientific">Candidatus Muproteobacteria bacterium RIFCSPHIGHO2_01_FULL_65_16</name>
    <dbReference type="NCBI Taxonomy" id="1817764"/>
    <lineage>
        <taxon>Bacteria</taxon>
        <taxon>Pseudomonadati</taxon>
        <taxon>Pseudomonadota</taxon>
        <taxon>Candidatus Muproteobacteria</taxon>
    </lineage>
</organism>
<comment type="similarity">
    <text evidence="3">Belongs to the Rsd/AlgQ family.</text>
</comment>
<dbReference type="GO" id="GO:0006355">
    <property type="term" value="P:regulation of DNA-templated transcription"/>
    <property type="evidence" value="ECO:0007669"/>
    <property type="project" value="InterPro"/>
</dbReference>